<dbReference type="InterPro" id="IPR000524">
    <property type="entry name" value="Tscrpt_reg_HTH_GntR"/>
</dbReference>
<dbReference type="SMART" id="SM00895">
    <property type="entry name" value="FCD"/>
    <property type="match status" value="1"/>
</dbReference>
<evidence type="ECO:0000256" key="1">
    <source>
        <dbReference type="ARBA" id="ARBA00023015"/>
    </source>
</evidence>
<organism evidence="5">
    <name type="scientific">uncultured Solirubrobacteraceae bacterium</name>
    <dbReference type="NCBI Taxonomy" id="1162706"/>
    <lineage>
        <taxon>Bacteria</taxon>
        <taxon>Bacillati</taxon>
        <taxon>Actinomycetota</taxon>
        <taxon>Thermoleophilia</taxon>
        <taxon>Solirubrobacterales</taxon>
        <taxon>Solirubrobacteraceae</taxon>
        <taxon>environmental samples</taxon>
    </lineage>
</organism>
<dbReference type="Pfam" id="PF00392">
    <property type="entry name" value="GntR"/>
    <property type="match status" value="1"/>
</dbReference>
<dbReference type="SUPFAM" id="SSF46785">
    <property type="entry name" value="Winged helix' DNA-binding domain"/>
    <property type="match status" value="1"/>
</dbReference>
<dbReference type="AlphaFoldDB" id="A0A6J4RQL1"/>
<dbReference type="GO" id="GO:0003700">
    <property type="term" value="F:DNA-binding transcription factor activity"/>
    <property type="evidence" value="ECO:0007669"/>
    <property type="project" value="InterPro"/>
</dbReference>
<dbReference type="SMART" id="SM00345">
    <property type="entry name" value="HTH_GNTR"/>
    <property type="match status" value="1"/>
</dbReference>
<dbReference type="InterPro" id="IPR036390">
    <property type="entry name" value="WH_DNA-bd_sf"/>
</dbReference>
<dbReference type="Gene3D" id="1.20.120.530">
    <property type="entry name" value="GntR ligand-binding domain-like"/>
    <property type="match status" value="1"/>
</dbReference>
<keyword evidence="1" id="KW-0805">Transcription regulation</keyword>
<sequence length="230" mass="25484">MRLSVVSRAVPSGSTRDRVYAVLREAIISAELRPGRQLSENELSDLIGVSRTPVREALIRLRDERLVAIVPQLGTFVTLISPEAVADAAFVREALECSAVRLAAERCTPDDLGALQANLVAQERAQAAGETDSFDRLDDELHRMLCDLSGHEVAWELSRRANGHLDRVRRLSLPEPAYRGEMLGEHREVIAAVARGDADGAERALRHHLRMVPSHLPHIRDAHPEFFGDD</sequence>
<dbReference type="InterPro" id="IPR008920">
    <property type="entry name" value="TF_FadR/GntR_C"/>
</dbReference>
<accession>A0A6J4RQL1</accession>
<dbReference type="SUPFAM" id="SSF48008">
    <property type="entry name" value="GntR ligand-binding domain-like"/>
    <property type="match status" value="1"/>
</dbReference>
<proteinExistence type="predicted"/>
<dbReference type="PROSITE" id="PS50949">
    <property type="entry name" value="HTH_GNTR"/>
    <property type="match status" value="1"/>
</dbReference>
<dbReference type="GO" id="GO:0003677">
    <property type="term" value="F:DNA binding"/>
    <property type="evidence" value="ECO:0007669"/>
    <property type="project" value="UniProtKB-KW"/>
</dbReference>
<protein>
    <submittedName>
        <fullName evidence="5">Transcriptional regulator, GntR family</fullName>
    </submittedName>
</protein>
<dbReference type="Gene3D" id="1.10.10.10">
    <property type="entry name" value="Winged helix-like DNA-binding domain superfamily/Winged helix DNA-binding domain"/>
    <property type="match status" value="1"/>
</dbReference>
<dbReference type="PANTHER" id="PTHR43537:SF5">
    <property type="entry name" value="UXU OPERON TRANSCRIPTIONAL REGULATOR"/>
    <property type="match status" value="1"/>
</dbReference>
<evidence type="ECO:0000256" key="3">
    <source>
        <dbReference type="ARBA" id="ARBA00023163"/>
    </source>
</evidence>
<gene>
    <name evidence="5" type="ORF">AVDCRST_MAG13-1016</name>
</gene>
<evidence type="ECO:0000259" key="4">
    <source>
        <dbReference type="PROSITE" id="PS50949"/>
    </source>
</evidence>
<dbReference type="InterPro" id="IPR036388">
    <property type="entry name" value="WH-like_DNA-bd_sf"/>
</dbReference>
<feature type="domain" description="HTH gntR-type" evidence="4">
    <location>
        <begin position="13"/>
        <end position="80"/>
    </location>
</feature>
<name>A0A6J4RQL1_9ACTN</name>
<dbReference type="Pfam" id="PF07729">
    <property type="entry name" value="FCD"/>
    <property type="match status" value="1"/>
</dbReference>
<dbReference type="PANTHER" id="PTHR43537">
    <property type="entry name" value="TRANSCRIPTIONAL REGULATOR, GNTR FAMILY"/>
    <property type="match status" value="1"/>
</dbReference>
<keyword evidence="2" id="KW-0238">DNA-binding</keyword>
<dbReference type="CDD" id="cd07377">
    <property type="entry name" value="WHTH_GntR"/>
    <property type="match status" value="1"/>
</dbReference>
<dbReference type="InterPro" id="IPR011711">
    <property type="entry name" value="GntR_C"/>
</dbReference>
<evidence type="ECO:0000256" key="2">
    <source>
        <dbReference type="ARBA" id="ARBA00023125"/>
    </source>
</evidence>
<keyword evidence="3" id="KW-0804">Transcription</keyword>
<reference evidence="5" key="1">
    <citation type="submission" date="2020-02" db="EMBL/GenBank/DDBJ databases">
        <authorList>
            <person name="Meier V. D."/>
        </authorList>
    </citation>
    <scope>NUCLEOTIDE SEQUENCE</scope>
    <source>
        <strain evidence="5">AVDCRST_MAG13</strain>
    </source>
</reference>
<dbReference type="EMBL" id="CADCVO010000156">
    <property type="protein sequence ID" value="CAA9478565.1"/>
    <property type="molecule type" value="Genomic_DNA"/>
</dbReference>
<evidence type="ECO:0000313" key="5">
    <source>
        <dbReference type="EMBL" id="CAA9478565.1"/>
    </source>
</evidence>